<dbReference type="EMBL" id="JROM01000046">
    <property type="protein sequence ID" value="KHE73759.1"/>
    <property type="molecule type" value="Genomic_DNA"/>
</dbReference>
<proteinExistence type="predicted"/>
<dbReference type="Proteomes" id="UP000030664">
    <property type="component" value="Unassembled WGS sequence"/>
</dbReference>
<evidence type="ECO:0000313" key="4">
    <source>
        <dbReference type="Proteomes" id="UP000030664"/>
    </source>
</evidence>
<feature type="compositionally biased region" description="Acidic residues" evidence="1">
    <location>
        <begin position="108"/>
        <end position="118"/>
    </location>
</feature>
<evidence type="ECO:0000313" key="3">
    <source>
        <dbReference type="EMBL" id="KHE73759.1"/>
    </source>
</evidence>
<evidence type="ECO:0000256" key="1">
    <source>
        <dbReference type="SAM" id="MobiDB-lite"/>
    </source>
</evidence>
<dbReference type="InterPro" id="IPR053812">
    <property type="entry name" value="HTH_Sigma70_ECF-like"/>
</dbReference>
<gene>
    <name evidence="3" type="ORF">AS25_10870</name>
</gene>
<sequence length="118" mass="12626">MEREKKIMAASEAFFAATLAVEDEKAKLREKIAQLQAQVKELDGPRPEAAEHVRSMKDAGLANKEIAELLELSAGEVGQYLRLDAPRAALSESSNPPGHDAFSGGGAPDEETHEDAAV</sequence>
<feature type="domain" description="RNA polymerase sigma-70 ECF-like HTH" evidence="2">
    <location>
        <begin position="25"/>
        <end position="82"/>
    </location>
</feature>
<dbReference type="AlphaFoldDB" id="A0A0B0DER9"/>
<organism evidence="3 4">
    <name type="scientific">Kocuria marina</name>
    <dbReference type="NCBI Taxonomy" id="223184"/>
    <lineage>
        <taxon>Bacteria</taxon>
        <taxon>Bacillati</taxon>
        <taxon>Actinomycetota</taxon>
        <taxon>Actinomycetes</taxon>
        <taxon>Micrococcales</taxon>
        <taxon>Micrococcaceae</taxon>
        <taxon>Kocuria</taxon>
    </lineage>
</organism>
<name>A0A0B0DER9_9MICC</name>
<accession>A0A0B0DER9</accession>
<protein>
    <recommendedName>
        <fullName evidence="2">RNA polymerase sigma-70 ECF-like HTH domain-containing protein</fullName>
    </recommendedName>
</protein>
<feature type="region of interest" description="Disordered" evidence="1">
    <location>
        <begin position="88"/>
        <end position="118"/>
    </location>
</feature>
<comment type="caution">
    <text evidence="3">The sequence shown here is derived from an EMBL/GenBank/DDBJ whole genome shotgun (WGS) entry which is preliminary data.</text>
</comment>
<evidence type="ECO:0000259" key="2">
    <source>
        <dbReference type="Pfam" id="PF07638"/>
    </source>
</evidence>
<dbReference type="Pfam" id="PF07638">
    <property type="entry name" value="Sigma70_ECF"/>
    <property type="match status" value="1"/>
</dbReference>
<reference evidence="3 4" key="1">
    <citation type="submission" date="2014-09" db="EMBL/GenBank/DDBJ databases">
        <title>High-quality draft genome sequence of Kocuria marina SO9-6, an actinobacterium isolated from a copper mine.</title>
        <authorList>
            <person name="Castro D.B."/>
            <person name="Pereira L.B."/>
            <person name="Silva M.V."/>
            <person name="Silva B.P."/>
            <person name="Zanardi B.R."/>
            <person name="Carlos C."/>
            <person name="Belgini D.R."/>
            <person name="Limache E.G."/>
            <person name="Lacerda G.V."/>
            <person name="Nery M.B."/>
            <person name="Gomes M.B."/>
            <person name="Souza S."/>
            <person name="Silva T.M."/>
            <person name="Rodrigues V.D."/>
            <person name="Paulino L.C."/>
            <person name="Vicentini R."/>
            <person name="Ferraz L.F."/>
            <person name="Ottoboni L.M."/>
        </authorList>
    </citation>
    <scope>NUCLEOTIDE SEQUENCE [LARGE SCALE GENOMIC DNA]</scope>
    <source>
        <strain evidence="3 4">SO9-6</strain>
    </source>
</reference>